<dbReference type="EMBL" id="SJDT01000002">
    <property type="protein sequence ID" value="TBW22782.1"/>
    <property type="molecule type" value="Genomic_DNA"/>
</dbReference>
<feature type="compositionally biased region" description="Low complexity" evidence="8">
    <location>
        <begin position="97"/>
        <end position="108"/>
    </location>
</feature>
<evidence type="ECO:0000256" key="2">
    <source>
        <dbReference type="ARBA" id="ARBA00022448"/>
    </source>
</evidence>
<dbReference type="RefSeq" id="WP_131279777.1">
    <property type="nucleotide sequence ID" value="NZ_JBHSLR010000009.1"/>
</dbReference>
<evidence type="ECO:0000313" key="9">
    <source>
        <dbReference type="EMBL" id="TBW22782.1"/>
    </source>
</evidence>
<dbReference type="OrthoDB" id="3267321at2"/>
<feature type="region of interest" description="Disordered" evidence="8">
    <location>
        <begin position="87"/>
        <end position="128"/>
    </location>
</feature>
<sequence>MEFFGISGTEFVVILLVALLVLGPKSIAQFLHVFKNGVTKAKQFSARLREESRAENYVPSIDLSEFDMRGLDPRQIIRDAVQEEMRAWMKQSNTMNQQSSQSGSQSSSRTTPPAGNADRAITPPWKAN</sequence>
<evidence type="ECO:0000256" key="1">
    <source>
        <dbReference type="ARBA" id="ARBA00004167"/>
    </source>
</evidence>
<comment type="subcellular location">
    <subcellularLocation>
        <location evidence="1">Membrane</location>
        <topology evidence="1">Single-pass membrane protein</topology>
    </subcellularLocation>
</comment>
<dbReference type="Pfam" id="PF02416">
    <property type="entry name" value="TatA_B_E"/>
    <property type="match status" value="1"/>
</dbReference>
<evidence type="ECO:0000313" key="10">
    <source>
        <dbReference type="Proteomes" id="UP000293036"/>
    </source>
</evidence>
<keyword evidence="6" id="KW-0811">Translocation</keyword>
<name>A0A4Q9V2U8_9ACTO</name>
<dbReference type="Gene3D" id="1.20.5.3310">
    <property type="match status" value="1"/>
</dbReference>
<keyword evidence="4" id="KW-0653">Protein transport</keyword>
<dbReference type="InterPro" id="IPR003369">
    <property type="entry name" value="TatA/B/E"/>
</dbReference>
<keyword evidence="2" id="KW-0813">Transport</keyword>
<evidence type="ECO:0000256" key="6">
    <source>
        <dbReference type="ARBA" id="ARBA00023010"/>
    </source>
</evidence>
<dbReference type="Proteomes" id="UP000293036">
    <property type="component" value="Unassembled WGS sequence"/>
</dbReference>
<gene>
    <name evidence="9" type="ORF">EZJ44_02430</name>
</gene>
<keyword evidence="10" id="KW-1185">Reference proteome</keyword>
<evidence type="ECO:0000256" key="4">
    <source>
        <dbReference type="ARBA" id="ARBA00022927"/>
    </source>
</evidence>
<keyword evidence="3" id="KW-0812">Transmembrane</keyword>
<accession>A0A4Q9V2U8</accession>
<reference evidence="9 10" key="1">
    <citation type="submission" date="2019-02" db="EMBL/GenBank/DDBJ databases">
        <title>Arcanobacterium bovis sp. nov., isolated from the milk of a cow with mastitis.</title>
        <authorList>
            <person name="Sammra O."/>
            <person name="Foster G."/>
            <person name="Hassan A."/>
            <person name="Alssahen M."/>
            <person name="Laemmler C."/>
            <person name="Borowiak M."/>
            <person name="Malorny B."/>
            <person name="Abdulmawjood A."/>
        </authorList>
    </citation>
    <scope>NUCLEOTIDE SEQUENCE [LARGE SCALE GENOMIC DNA]</scope>
    <source>
        <strain evidence="9 10">C605018/01/1</strain>
    </source>
</reference>
<evidence type="ECO:0000256" key="5">
    <source>
        <dbReference type="ARBA" id="ARBA00022989"/>
    </source>
</evidence>
<keyword evidence="7" id="KW-0472">Membrane</keyword>
<evidence type="ECO:0000256" key="8">
    <source>
        <dbReference type="SAM" id="MobiDB-lite"/>
    </source>
</evidence>
<protein>
    <submittedName>
        <fullName evidence="9">Translocase</fullName>
    </submittedName>
</protein>
<keyword evidence="5" id="KW-1133">Transmembrane helix</keyword>
<evidence type="ECO:0000256" key="3">
    <source>
        <dbReference type="ARBA" id="ARBA00022692"/>
    </source>
</evidence>
<organism evidence="9 10">
    <name type="scientific">Arcanobacterium bovis</name>
    <dbReference type="NCBI Taxonomy" id="2529275"/>
    <lineage>
        <taxon>Bacteria</taxon>
        <taxon>Bacillati</taxon>
        <taxon>Actinomycetota</taxon>
        <taxon>Actinomycetes</taxon>
        <taxon>Actinomycetales</taxon>
        <taxon>Actinomycetaceae</taxon>
        <taxon>Arcanobacterium</taxon>
    </lineage>
</organism>
<dbReference type="AlphaFoldDB" id="A0A4Q9V2U8"/>
<proteinExistence type="predicted"/>
<evidence type="ECO:0000256" key="7">
    <source>
        <dbReference type="ARBA" id="ARBA00023136"/>
    </source>
</evidence>
<comment type="caution">
    <text evidence="9">The sequence shown here is derived from an EMBL/GenBank/DDBJ whole genome shotgun (WGS) entry which is preliminary data.</text>
</comment>